<feature type="region of interest" description="Disordered" evidence="1">
    <location>
        <begin position="104"/>
        <end position="123"/>
    </location>
</feature>
<reference evidence="2 3" key="1">
    <citation type="journal article" date="2019" name="Commun. Biol.">
        <title>The bagworm genome reveals a unique fibroin gene that provides high tensile strength.</title>
        <authorList>
            <person name="Kono N."/>
            <person name="Nakamura H."/>
            <person name="Ohtoshi R."/>
            <person name="Tomita M."/>
            <person name="Numata K."/>
            <person name="Arakawa K."/>
        </authorList>
    </citation>
    <scope>NUCLEOTIDE SEQUENCE [LARGE SCALE GENOMIC DNA]</scope>
</reference>
<dbReference type="EMBL" id="BGZK01000577">
    <property type="protein sequence ID" value="GBP51232.1"/>
    <property type="molecule type" value="Genomic_DNA"/>
</dbReference>
<gene>
    <name evidence="2" type="ORF">EVAR_85445_1</name>
</gene>
<proteinExistence type="predicted"/>
<feature type="compositionally biased region" description="Basic residues" evidence="1">
    <location>
        <begin position="108"/>
        <end position="119"/>
    </location>
</feature>
<evidence type="ECO:0000313" key="2">
    <source>
        <dbReference type="EMBL" id="GBP51232.1"/>
    </source>
</evidence>
<sequence length="198" mass="21607">MGRTTGFDPFVGSNLGLTYSKPYRRSPNSAMLMVGHIKPSGLDVFVALTTTAVSSHRHARGRRGREAKIFRQYSRAGADAGAAAMPSVKLVFSISIRFKKFTGAAPHSKPRNRKARKRPAAGDSLSARVTYPFVFALGKPSHLTTRGDMTSAHLHRIVVPESGDVGPGRKHPVPDIVYLVGCLPDRNRSESFESTYEK</sequence>
<protein>
    <submittedName>
        <fullName evidence="2">Uncharacterized protein</fullName>
    </submittedName>
</protein>
<evidence type="ECO:0000313" key="3">
    <source>
        <dbReference type="Proteomes" id="UP000299102"/>
    </source>
</evidence>
<dbReference type="Proteomes" id="UP000299102">
    <property type="component" value="Unassembled WGS sequence"/>
</dbReference>
<name>A0A4C1WL57_EUMVA</name>
<accession>A0A4C1WL57</accession>
<evidence type="ECO:0000256" key="1">
    <source>
        <dbReference type="SAM" id="MobiDB-lite"/>
    </source>
</evidence>
<comment type="caution">
    <text evidence="2">The sequence shown here is derived from an EMBL/GenBank/DDBJ whole genome shotgun (WGS) entry which is preliminary data.</text>
</comment>
<keyword evidence="3" id="KW-1185">Reference proteome</keyword>
<organism evidence="2 3">
    <name type="scientific">Eumeta variegata</name>
    <name type="common">Bagworm moth</name>
    <name type="synonym">Eumeta japonica</name>
    <dbReference type="NCBI Taxonomy" id="151549"/>
    <lineage>
        <taxon>Eukaryota</taxon>
        <taxon>Metazoa</taxon>
        <taxon>Ecdysozoa</taxon>
        <taxon>Arthropoda</taxon>
        <taxon>Hexapoda</taxon>
        <taxon>Insecta</taxon>
        <taxon>Pterygota</taxon>
        <taxon>Neoptera</taxon>
        <taxon>Endopterygota</taxon>
        <taxon>Lepidoptera</taxon>
        <taxon>Glossata</taxon>
        <taxon>Ditrysia</taxon>
        <taxon>Tineoidea</taxon>
        <taxon>Psychidae</taxon>
        <taxon>Oiketicinae</taxon>
        <taxon>Eumeta</taxon>
    </lineage>
</organism>
<dbReference type="AlphaFoldDB" id="A0A4C1WL57"/>